<dbReference type="GO" id="GO:0004252">
    <property type="term" value="F:serine-type endopeptidase activity"/>
    <property type="evidence" value="ECO:0007669"/>
    <property type="project" value="InterPro"/>
</dbReference>
<accession>A0A1J1HEV0</accession>
<sequence length="100" mass="11573">MFHSLWVEQQLRLVKCNGLYLCKGSMVSPDFVLTAAHCLYDDSHGWDLKVHNANDVTNYIKPIFRQPSLEKNLRSYSQKSNRIDFVTSCIEPSDNPNRLN</sequence>
<comment type="similarity">
    <text evidence="1">Belongs to the peptidase S1 family. CLIP subfamily.</text>
</comment>
<keyword evidence="4" id="KW-1185">Reference proteome</keyword>
<organism evidence="3 4">
    <name type="scientific">Clunio marinus</name>
    <dbReference type="NCBI Taxonomy" id="568069"/>
    <lineage>
        <taxon>Eukaryota</taxon>
        <taxon>Metazoa</taxon>
        <taxon>Ecdysozoa</taxon>
        <taxon>Arthropoda</taxon>
        <taxon>Hexapoda</taxon>
        <taxon>Insecta</taxon>
        <taxon>Pterygota</taxon>
        <taxon>Neoptera</taxon>
        <taxon>Endopterygota</taxon>
        <taxon>Diptera</taxon>
        <taxon>Nematocera</taxon>
        <taxon>Chironomoidea</taxon>
        <taxon>Chironomidae</taxon>
        <taxon>Clunio</taxon>
    </lineage>
</organism>
<dbReference type="InterPro" id="IPR009003">
    <property type="entry name" value="Peptidase_S1_PA"/>
</dbReference>
<dbReference type="AlphaFoldDB" id="A0A1J1HEV0"/>
<evidence type="ECO:0000256" key="1">
    <source>
        <dbReference type="ARBA" id="ARBA00024195"/>
    </source>
</evidence>
<dbReference type="SUPFAM" id="SSF50494">
    <property type="entry name" value="Trypsin-like serine proteases"/>
    <property type="match status" value="1"/>
</dbReference>
<dbReference type="Proteomes" id="UP000183832">
    <property type="component" value="Unassembled WGS sequence"/>
</dbReference>
<evidence type="ECO:0000259" key="2">
    <source>
        <dbReference type="Pfam" id="PF00089"/>
    </source>
</evidence>
<dbReference type="EMBL" id="CVRI01000001">
    <property type="protein sequence ID" value="CRK86504.1"/>
    <property type="molecule type" value="Genomic_DNA"/>
</dbReference>
<dbReference type="OrthoDB" id="8060349at2759"/>
<dbReference type="GO" id="GO:0006508">
    <property type="term" value="P:proteolysis"/>
    <property type="evidence" value="ECO:0007669"/>
    <property type="project" value="InterPro"/>
</dbReference>
<dbReference type="InterPro" id="IPR001254">
    <property type="entry name" value="Trypsin_dom"/>
</dbReference>
<protein>
    <submittedName>
        <fullName evidence="3">CLUMA_CG000347, isoform A</fullName>
    </submittedName>
</protein>
<name>A0A1J1HEV0_9DIPT</name>
<dbReference type="Gene3D" id="2.40.10.10">
    <property type="entry name" value="Trypsin-like serine proteases"/>
    <property type="match status" value="1"/>
</dbReference>
<evidence type="ECO:0000313" key="3">
    <source>
        <dbReference type="EMBL" id="CRK86504.1"/>
    </source>
</evidence>
<feature type="domain" description="Peptidase S1" evidence="2">
    <location>
        <begin position="19"/>
        <end position="48"/>
    </location>
</feature>
<dbReference type="InterPro" id="IPR043504">
    <property type="entry name" value="Peptidase_S1_PA_chymotrypsin"/>
</dbReference>
<dbReference type="Pfam" id="PF00089">
    <property type="entry name" value="Trypsin"/>
    <property type="match status" value="1"/>
</dbReference>
<gene>
    <name evidence="3" type="ORF">CLUMA_CG000347</name>
</gene>
<evidence type="ECO:0000313" key="4">
    <source>
        <dbReference type="Proteomes" id="UP000183832"/>
    </source>
</evidence>
<reference evidence="3 4" key="1">
    <citation type="submission" date="2015-04" db="EMBL/GenBank/DDBJ databases">
        <authorList>
            <person name="Syromyatnikov M.Y."/>
            <person name="Popov V.N."/>
        </authorList>
    </citation>
    <scope>NUCLEOTIDE SEQUENCE [LARGE SCALE GENOMIC DNA]</scope>
</reference>
<proteinExistence type="inferred from homology"/>